<dbReference type="AlphaFoldDB" id="A0A3E1NKI6"/>
<organism evidence="6 7">
    <name type="scientific">Deminuibacter soli</name>
    <dbReference type="NCBI Taxonomy" id="2291815"/>
    <lineage>
        <taxon>Bacteria</taxon>
        <taxon>Pseudomonadati</taxon>
        <taxon>Bacteroidota</taxon>
        <taxon>Chitinophagia</taxon>
        <taxon>Chitinophagales</taxon>
        <taxon>Chitinophagaceae</taxon>
        <taxon>Deminuibacter</taxon>
    </lineage>
</organism>
<dbReference type="EMBL" id="QTJU01000002">
    <property type="protein sequence ID" value="RFM28459.1"/>
    <property type="molecule type" value="Genomic_DNA"/>
</dbReference>
<evidence type="ECO:0000256" key="2">
    <source>
        <dbReference type="ARBA" id="ARBA00023125"/>
    </source>
</evidence>
<proteinExistence type="predicted"/>
<evidence type="ECO:0000313" key="6">
    <source>
        <dbReference type="EMBL" id="RFM28459.1"/>
    </source>
</evidence>
<evidence type="ECO:0000256" key="3">
    <source>
        <dbReference type="ARBA" id="ARBA00023163"/>
    </source>
</evidence>
<dbReference type="InterPro" id="IPR001647">
    <property type="entry name" value="HTH_TetR"/>
</dbReference>
<dbReference type="Gene3D" id="1.10.357.10">
    <property type="entry name" value="Tetracycline Repressor, domain 2"/>
    <property type="match status" value="1"/>
</dbReference>
<dbReference type="Pfam" id="PF00440">
    <property type="entry name" value="TetR_N"/>
    <property type="match status" value="1"/>
</dbReference>
<dbReference type="InterPro" id="IPR036271">
    <property type="entry name" value="Tet_transcr_reg_TetR-rel_C_sf"/>
</dbReference>
<feature type="domain" description="HTH tetR-type" evidence="5">
    <location>
        <begin position="5"/>
        <end position="65"/>
    </location>
</feature>
<keyword evidence="7" id="KW-1185">Reference proteome</keyword>
<gene>
    <name evidence="6" type="ORF">DXN05_06530</name>
</gene>
<dbReference type="InterPro" id="IPR011075">
    <property type="entry name" value="TetR_C"/>
</dbReference>
<comment type="caution">
    <text evidence="6">The sequence shown here is derived from an EMBL/GenBank/DDBJ whole genome shotgun (WGS) entry which is preliminary data.</text>
</comment>
<protein>
    <submittedName>
        <fullName evidence="6">TetR/AcrR family transcriptional regulator</fullName>
    </submittedName>
</protein>
<dbReference type="GO" id="GO:0003677">
    <property type="term" value="F:DNA binding"/>
    <property type="evidence" value="ECO:0007669"/>
    <property type="project" value="UniProtKB-UniRule"/>
</dbReference>
<dbReference type="PANTHER" id="PTHR47506">
    <property type="entry name" value="TRANSCRIPTIONAL REGULATORY PROTEIN"/>
    <property type="match status" value="1"/>
</dbReference>
<dbReference type="SUPFAM" id="SSF46689">
    <property type="entry name" value="Homeodomain-like"/>
    <property type="match status" value="1"/>
</dbReference>
<dbReference type="SUPFAM" id="SSF48498">
    <property type="entry name" value="Tetracyclin repressor-like, C-terminal domain"/>
    <property type="match status" value="1"/>
</dbReference>
<evidence type="ECO:0000256" key="1">
    <source>
        <dbReference type="ARBA" id="ARBA00023015"/>
    </source>
</evidence>
<accession>A0A3E1NKI6</accession>
<dbReference type="Proteomes" id="UP000261284">
    <property type="component" value="Unassembled WGS sequence"/>
</dbReference>
<keyword evidence="2 4" id="KW-0238">DNA-binding</keyword>
<dbReference type="InterPro" id="IPR009057">
    <property type="entry name" value="Homeodomain-like_sf"/>
</dbReference>
<dbReference type="RefSeq" id="WP_116846449.1">
    <property type="nucleotide sequence ID" value="NZ_QTJU01000002.1"/>
</dbReference>
<evidence type="ECO:0000313" key="7">
    <source>
        <dbReference type="Proteomes" id="UP000261284"/>
    </source>
</evidence>
<keyword evidence="3" id="KW-0804">Transcription</keyword>
<evidence type="ECO:0000259" key="5">
    <source>
        <dbReference type="PROSITE" id="PS50977"/>
    </source>
</evidence>
<reference evidence="6 7" key="1">
    <citation type="submission" date="2018-08" db="EMBL/GenBank/DDBJ databases">
        <title>Chitinophagaceae sp. K23C18032701, a novel bacterium isolated from forest soil.</title>
        <authorList>
            <person name="Wang C."/>
        </authorList>
    </citation>
    <scope>NUCLEOTIDE SEQUENCE [LARGE SCALE GENOMIC DNA]</scope>
    <source>
        <strain evidence="6 7">K23C18032701</strain>
    </source>
</reference>
<dbReference type="PRINTS" id="PR00455">
    <property type="entry name" value="HTHTETR"/>
</dbReference>
<dbReference type="PANTHER" id="PTHR47506:SF3">
    <property type="entry name" value="HTH-TYPE TRANSCRIPTIONAL REGULATOR LMRA"/>
    <property type="match status" value="1"/>
</dbReference>
<name>A0A3E1NKI6_9BACT</name>
<dbReference type="PROSITE" id="PS50977">
    <property type="entry name" value="HTH_TETR_2"/>
    <property type="match status" value="1"/>
</dbReference>
<keyword evidence="1" id="KW-0805">Transcription regulation</keyword>
<evidence type="ECO:0000256" key="4">
    <source>
        <dbReference type="PROSITE-ProRule" id="PRU00335"/>
    </source>
</evidence>
<dbReference type="OrthoDB" id="9798857at2"/>
<dbReference type="Pfam" id="PF16925">
    <property type="entry name" value="TetR_C_13"/>
    <property type="match status" value="1"/>
</dbReference>
<feature type="DNA-binding region" description="H-T-H motif" evidence="4">
    <location>
        <begin position="28"/>
        <end position="47"/>
    </location>
</feature>
<sequence>MGKADQTRQLIIEKTAPVFNVKGYAGTSLSDITEATGLTKGSIYGNFENKDEVAIEAFAYNLQKVNAIFTAATGKHASCSAQLIAFAEVYENFLHQPFPHGGCPVLNAAIEADDTHPQLKQCAAAALNGWKKMIAAIVKKGITDKEFKASAIPDETAITLIALLEGGIMIAKLTGKRSYRQTISKAIRQLVQDLKK</sequence>